<protein>
    <submittedName>
        <fullName evidence="3">Amidohydrolase family protein</fullName>
    </submittedName>
</protein>
<gene>
    <name evidence="3" type="ORF">RM539_18625</name>
</gene>
<sequence length="272" mass="31189">MRIDAHQHFWNYNPEKYSWIEDKSIQKDFAPQDLKPLLDKHQFDGCIAVQADQSEDETNFLLALAAKHDFIKGVIGWLDLTAENVEDVLTKHSRNTHFKGIRHTVYDEFGKFMLNAQFHNGISKLANFDLVYEILVFPYQLKAAVELVNNFPNQKFVLNHMAKPEIFQKPSAQWRNGIKSLAQHKNVYCKFSGLLSAAGEKDWNLQTFSPFLDFVFENFSEDKLMFGSDWPVSLSGGNYADNIEVIEEYLSAESTSVKNKIFGGNAVSCYNL</sequence>
<evidence type="ECO:0000313" key="3">
    <source>
        <dbReference type="EMBL" id="MDT0678597.1"/>
    </source>
</evidence>
<dbReference type="Pfam" id="PF04909">
    <property type="entry name" value="Amidohydro_2"/>
    <property type="match status" value="1"/>
</dbReference>
<comment type="similarity">
    <text evidence="1">Belongs to the metallo-dependent hydrolases superfamily.</text>
</comment>
<dbReference type="SUPFAM" id="SSF51556">
    <property type="entry name" value="Metallo-dependent hydrolases"/>
    <property type="match status" value="1"/>
</dbReference>
<dbReference type="InterPro" id="IPR032466">
    <property type="entry name" value="Metal_Hydrolase"/>
</dbReference>
<accession>A0ABU3DAN3</accession>
<evidence type="ECO:0000256" key="1">
    <source>
        <dbReference type="ARBA" id="ARBA00038310"/>
    </source>
</evidence>
<dbReference type="PANTHER" id="PTHR43569:SF2">
    <property type="entry name" value="AMIDOHYDROLASE-RELATED DOMAIN-CONTAINING PROTEIN"/>
    <property type="match status" value="1"/>
</dbReference>
<evidence type="ECO:0000259" key="2">
    <source>
        <dbReference type="Pfam" id="PF04909"/>
    </source>
</evidence>
<organism evidence="3 4">
    <name type="scientific">Autumnicola musiva</name>
    <dbReference type="NCBI Taxonomy" id="3075589"/>
    <lineage>
        <taxon>Bacteria</taxon>
        <taxon>Pseudomonadati</taxon>
        <taxon>Bacteroidota</taxon>
        <taxon>Flavobacteriia</taxon>
        <taxon>Flavobacteriales</taxon>
        <taxon>Flavobacteriaceae</taxon>
        <taxon>Autumnicola</taxon>
    </lineage>
</organism>
<name>A0ABU3DAN3_9FLAO</name>
<evidence type="ECO:0000313" key="4">
    <source>
        <dbReference type="Proteomes" id="UP001262582"/>
    </source>
</evidence>
<dbReference type="InterPro" id="IPR006680">
    <property type="entry name" value="Amidohydro-rel"/>
</dbReference>
<feature type="domain" description="Amidohydrolase-related" evidence="2">
    <location>
        <begin position="3"/>
        <end position="271"/>
    </location>
</feature>
<keyword evidence="4" id="KW-1185">Reference proteome</keyword>
<dbReference type="InterPro" id="IPR052350">
    <property type="entry name" value="Metallo-dep_Lactonases"/>
</dbReference>
<dbReference type="RefSeq" id="WP_311504932.1">
    <property type="nucleotide sequence ID" value="NZ_JAVRHK010000026.1"/>
</dbReference>
<dbReference type="Proteomes" id="UP001262582">
    <property type="component" value="Unassembled WGS sequence"/>
</dbReference>
<reference evidence="3 4" key="1">
    <citation type="submission" date="2023-09" db="EMBL/GenBank/DDBJ databases">
        <authorList>
            <person name="Rey-Velasco X."/>
        </authorList>
    </citation>
    <scope>NUCLEOTIDE SEQUENCE [LARGE SCALE GENOMIC DNA]</scope>
    <source>
        <strain evidence="3 4">F117</strain>
    </source>
</reference>
<comment type="caution">
    <text evidence="3">The sequence shown here is derived from an EMBL/GenBank/DDBJ whole genome shotgun (WGS) entry which is preliminary data.</text>
</comment>
<dbReference type="Gene3D" id="3.20.20.140">
    <property type="entry name" value="Metal-dependent hydrolases"/>
    <property type="match status" value="1"/>
</dbReference>
<dbReference type="PANTHER" id="PTHR43569">
    <property type="entry name" value="AMIDOHYDROLASE"/>
    <property type="match status" value="1"/>
</dbReference>
<dbReference type="EMBL" id="JAVRHK010000026">
    <property type="protein sequence ID" value="MDT0678597.1"/>
    <property type="molecule type" value="Genomic_DNA"/>
</dbReference>
<proteinExistence type="inferred from homology"/>